<keyword evidence="1" id="KW-1133">Transmembrane helix</keyword>
<reference evidence="2" key="2">
    <citation type="submission" date="2023-06" db="EMBL/GenBank/DDBJ databases">
        <authorList>
            <consortium name="Lawrence Berkeley National Laboratory"/>
            <person name="Haridas S."/>
            <person name="Hensen N."/>
            <person name="Bonometti L."/>
            <person name="Westerberg I."/>
            <person name="Brannstrom I.O."/>
            <person name="Guillou S."/>
            <person name="Cros-Aarteil S."/>
            <person name="Calhoun S."/>
            <person name="Kuo A."/>
            <person name="Mondo S."/>
            <person name="Pangilinan J."/>
            <person name="Riley R."/>
            <person name="Labutti K."/>
            <person name="Andreopoulos B."/>
            <person name="Lipzen A."/>
            <person name="Chen C."/>
            <person name="Yanf M."/>
            <person name="Daum C."/>
            <person name="Ng V."/>
            <person name="Clum A."/>
            <person name="Steindorff A."/>
            <person name="Ohm R."/>
            <person name="Martin F."/>
            <person name="Silar P."/>
            <person name="Natvig D."/>
            <person name="Lalanne C."/>
            <person name="Gautier V."/>
            <person name="Ament-Velasquez S.L."/>
            <person name="Kruys A."/>
            <person name="Hutchinson M.I."/>
            <person name="Powell A.J."/>
            <person name="Barry K."/>
            <person name="Miller A.N."/>
            <person name="Grigoriev I.V."/>
            <person name="Debuchy R."/>
            <person name="Gladieux P."/>
            <person name="Thoren M.H."/>
            <person name="Johannesson H."/>
        </authorList>
    </citation>
    <scope>NUCLEOTIDE SEQUENCE</scope>
    <source>
        <strain evidence="2">CBS 560.94</strain>
    </source>
</reference>
<comment type="caution">
    <text evidence="2">The sequence shown here is derived from an EMBL/GenBank/DDBJ whole genome shotgun (WGS) entry which is preliminary data.</text>
</comment>
<evidence type="ECO:0000313" key="2">
    <source>
        <dbReference type="EMBL" id="KAK3345674.1"/>
    </source>
</evidence>
<dbReference type="AlphaFoldDB" id="A0AAE0JG33"/>
<dbReference type="PANTHER" id="PTHR37576:SF2">
    <property type="entry name" value="DEFECT AT LOW TEMPERATURE PROTEIN 1"/>
    <property type="match status" value="1"/>
</dbReference>
<dbReference type="Proteomes" id="UP001278500">
    <property type="component" value="Unassembled WGS sequence"/>
</dbReference>
<dbReference type="GeneID" id="87868179"/>
<dbReference type="EMBL" id="JAUEPP010000004">
    <property type="protein sequence ID" value="KAK3345674.1"/>
    <property type="molecule type" value="Genomic_DNA"/>
</dbReference>
<accession>A0AAE0JG33</accession>
<proteinExistence type="predicted"/>
<keyword evidence="1" id="KW-0812">Transmembrane</keyword>
<name>A0AAE0JG33_9PEZI</name>
<protein>
    <submittedName>
        <fullName evidence="2">Uncharacterized protein</fullName>
    </submittedName>
</protein>
<evidence type="ECO:0000313" key="3">
    <source>
        <dbReference type="Proteomes" id="UP001278500"/>
    </source>
</evidence>
<sequence length="287" mass="32767">MDTGSGYSIIVETIHKPEYGCTGKYIFSQCSLGPSIASYRLHIKGNTTYYKRDKTLQEAVYNPSPNVHYSPYYENCPALVYMPVHQGILPQVGFHDQRFKPFRRVGQDLFDTYFGAVRDLSKWHMGEDDGGSGKRSHLAPAYGEHQAPNHHRPNPCNVRFQSPTMDILEMYRELALRVPVITATNGNETRRVSYYGETVQNIQEIRHMALFTLAAVVGFFGPLCILVIEWRFHKLGRDFTMSPLELANAFLHHTRSTDGYELTERSLLTVMAKCNSHPSQLVKFARE</sequence>
<evidence type="ECO:0000256" key="1">
    <source>
        <dbReference type="SAM" id="Phobius"/>
    </source>
</evidence>
<reference evidence="2" key="1">
    <citation type="journal article" date="2023" name="Mol. Phylogenet. Evol.">
        <title>Genome-scale phylogeny and comparative genomics of the fungal order Sordariales.</title>
        <authorList>
            <person name="Hensen N."/>
            <person name="Bonometti L."/>
            <person name="Westerberg I."/>
            <person name="Brannstrom I.O."/>
            <person name="Guillou S."/>
            <person name="Cros-Aarteil S."/>
            <person name="Calhoun S."/>
            <person name="Haridas S."/>
            <person name="Kuo A."/>
            <person name="Mondo S."/>
            <person name="Pangilinan J."/>
            <person name="Riley R."/>
            <person name="LaButti K."/>
            <person name="Andreopoulos B."/>
            <person name="Lipzen A."/>
            <person name="Chen C."/>
            <person name="Yan M."/>
            <person name="Daum C."/>
            <person name="Ng V."/>
            <person name="Clum A."/>
            <person name="Steindorff A."/>
            <person name="Ohm R.A."/>
            <person name="Martin F."/>
            <person name="Silar P."/>
            <person name="Natvig D.O."/>
            <person name="Lalanne C."/>
            <person name="Gautier V."/>
            <person name="Ament-Velasquez S.L."/>
            <person name="Kruys A."/>
            <person name="Hutchinson M.I."/>
            <person name="Powell A.J."/>
            <person name="Barry K."/>
            <person name="Miller A.N."/>
            <person name="Grigoriev I.V."/>
            <person name="Debuchy R."/>
            <person name="Gladieux P."/>
            <person name="Hiltunen Thoren M."/>
            <person name="Johannesson H."/>
        </authorList>
    </citation>
    <scope>NUCLEOTIDE SEQUENCE</scope>
    <source>
        <strain evidence="2">CBS 560.94</strain>
    </source>
</reference>
<gene>
    <name evidence="2" type="ORF">B0H65DRAFT_589247</name>
</gene>
<dbReference type="RefSeq" id="XP_062682287.1">
    <property type="nucleotide sequence ID" value="XM_062831025.1"/>
</dbReference>
<feature type="transmembrane region" description="Helical" evidence="1">
    <location>
        <begin position="208"/>
        <end position="228"/>
    </location>
</feature>
<keyword evidence="1" id="KW-0472">Membrane</keyword>
<keyword evidence="3" id="KW-1185">Reference proteome</keyword>
<dbReference type="PANTHER" id="PTHR37576">
    <property type="entry name" value="DEFECT AT LOW TEMPERATURE PROTEIN 1"/>
    <property type="match status" value="1"/>
</dbReference>
<organism evidence="2 3">
    <name type="scientific">Neurospora tetraspora</name>
    <dbReference type="NCBI Taxonomy" id="94610"/>
    <lineage>
        <taxon>Eukaryota</taxon>
        <taxon>Fungi</taxon>
        <taxon>Dikarya</taxon>
        <taxon>Ascomycota</taxon>
        <taxon>Pezizomycotina</taxon>
        <taxon>Sordariomycetes</taxon>
        <taxon>Sordariomycetidae</taxon>
        <taxon>Sordariales</taxon>
        <taxon>Sordariaceae</taxon>
        <taxon>Neurospora</taxon>
    </lineage>
</organism>